<evidence type="ECO:0008006" key="4">
    <source>
        <dbReference type="Google" id="ProtNLM"/>
    </source>
</evidence>
<accession>A0A291HMK9</accession>
<evidence type="ECO:0000313" key="3">
    <source>
        <dbReference type="Proteomes" id="UP000217763"/>
    </source>
</evidence>
<feature type="signal peptide" evidence="1">
    <location>
        <begin position="1"/>
        <end position="19"/>
    </location>
</feature>
<protein>
    <recommendedName>
        <fullName evidence="4">ABC-type transport auxiliary lipoprotein component domain-containing protein</fullName>
    </recommendedName>
</protein>
<keyword evidence="3" id="KW-1185">Reference proteome</keyword>
<evidence type="ECO:0000256" key="1">
    <source>
        <dbReference type="SAM" id="SignalP"/>
    </source>
</evidence>
<sequence>MTKASLLLPILLLTGCAALELPFSPGGQQGRVSSTTPGIAVSRTQPPRLESISFLSERAFVPARARHCLTELIPPAGEDTEVIQFLGQDVLNAGGEIAAAGSRWGIIPSQYRIRFQLSALAHHNGTTYGFSRISLAREDAWGLGDHDFAPLPPTGARTQKVYGELQALYRRLDECLAEPDSDRQRKDT</sequence>
<organism evidence="2 3">
    <name type="scientific">Zobellella denitrificans</name>
    <dbReference type="NCBI Taxonomy" id="347534"/>
    <lineage>
        <taxon>Bacteria</taxon>
        <taxon>Pseudomonadati</taxon>
        <taxon>Pseudomonadota</taxon>
        <taxon>Gammaproteobacteria</taxon>
        <taxon>Aeromonadales</taxon>
        <taxon>Aeromonadaceae</taxon>
        <taxon>Zobellella</taxon>
    </lineage>
</organism>
<dbReference type="PROSITE" id="PS51257">
    <property type="entry name" value="PROKAR_LIPOPROTEIN"/>
    <property type="match status" value="1"/>
</dbReference>
<gene>
    <name evidence="2" type="ORF">AN401_05420</name>
</gene>
<dbReference type="AlphaFoldDB" id="A0A291HMK9"/>
<keyword evidence="1" id="KW-0732">Signal</keyword>
<dbReference type="Proteomes" id="UP000217763">
    <property type="component" value="Chromosome"/>
</dbReference>
<name>A0A291HMK9_9GAMM</name>
<feature type="chain" id="PRO_5013104136" description="ABC-type transport auxiliary lipoprotein component domain-containing protein" evidence="1">
    <location>
        <begin position="20"/>
        <end position="188"/>
    </location>
</feature>
<dbReference type="EMBL" id="CP012621">
    <property type="protein sequence ID" value="ATG73373.1"/>
    <property type="molecule type" value="Genomic_DNA"/>
</dbReference>
<evidence type="ECO:0000313" key="2">
    <source>
        <dbReference type="EMBL" id="ATG73373.1"/>
    </source>
</evidence>
<proteinExistence type="predicted"/>
<reference evidence="3" key="1">
    <citation type="submission" date="2015-09" db="EMBL/GenBank/DDBJ databases">
        <authorList>
            <person name="Shao Z."/>
            <person name="Wang L."/>
        </authorList>
    </citation>
    <scope>NUCLEOTIDE SEQUENCE [LARGE SCALE GENOMIC DNA]</scope>
    <source>
        <strain evidence="3">F13-1</strain>
    </source>
</reference>
<dbReference type="KEGG" id="zdf:AN401_05420"/>
<dbReference type="RefSeq" id="WP_096778724.1">
    <property type="nucleotide sequence ID" value="NZ_CP012621.1"/>
</dbReference>